<dbReference type="SMART" id="SM00875">
    <property type="entry name" value="BACK"/>
    <property type="match status" value="1"/>
</dbReference>
<dbReference type="InterPro" id="IPR011333">
    <property type="entry name" value="SKP1/BTB/POZ_sf"/>
</dbReference>
<dbReference type="InterPro" id="IPR006652">
    <property type="entry name" value="Kelch_1"/>
</dbReference>
<dbReference type="Gene3D" id="2.120.10.80">
    <property type="entry name" value="Kelch-type beta propeller"/>
    <property type="match status" value="1"/>
</dbReference>
<dbReference type="InterPro" id="IPR000210">
    <property type="entry name" value="BTB/POZ_dom"/>
</dbReference>
<reference evidence="5" key="1">
    <citation type="journal article" date="2020" name="Nat. Ecol. Evol.">
        <title>Deeply conserved synteny resolves early events in vertebrate evolution.</title>
        <authorList>
            <person name="Simakov O."/>
            <person name="Marletaz F."/>
            <person name="Yue J.X."/>
            <person name="O'Connell B."/>
            <person name="Jenkins J."/>
            <person name="Brandt A."/>
            <person name="Calef R."/>
            <person name="Tung C.H."/>
            <person name="Huang T.K."/>
            <person name="Schmutz J."/>
            <person name="Satoh N."/>
            <person name="Yu J.K."/>
            <person name="Putnam N.H."/>
            <person name="Green R.E."/>
            <person name="Rokhsar D.S."/>
        </authorList>
    </citation>
    <scope>NUCLEOTIDE SEQUENCE [LARGE SCALE GENOMIC DNA]</scope>
    <source>
        <strain evidence="5">S238N-H82</strain>
    </source>
</reference>
<evidence type="ECO:0000256" key="1">
    <source>
        <dbReference type="ARBA" id="ARBA00022441"/>
    </source>
</evidence>
<dbReference type="Pfam" id="PF00651">
    <property type="entry name" value="BTB"/>
    <property type="match status" value="1"/>
</dbReference>
<dbReference type="GO" id="GO:0043161">
    <property type="term" value="P:proteasome-mediated ubiquitin-dependent protein catabolic process"/>
    <property type="evidence" value="ECO:0000318"/>
    <property type="project" value="GO_Central"/>
</dbReference>
<dbReference type="InterPro" id="IPR015915">
    <property type="entry name" value="Kelch-typ_b-propeller"/>
</dbReference>
<feature type="compositionally biased region" description="Low complexity" evidence="3">
    <location>
        <begin position="608"/>
        <end position="621"/>
    </location>
</feature>
<dbReference type="PANTHER" id="PTHR24412">
    <property type="entry name" value="KELCH PROTEIN"/>
    <property type="match status" value="1"/>
</dbReference>
<protein>
    <submittedName>
        <fullName evidence="6">Kelch repeat and BTB domain-containing protein 8-like</fullName>
    </submittedName>
</protein>
<feature type="region of interest" description="Disordered" evidence="3">
    <location>
        <begin position="608"/>
        <end position="627"/>
    </location>
</feature>
<proteinExistence type="predicted"/>
<dbReference type="GeneID" id="118407578"/>
<dbReference type="PIRSF" id="PIRSF037037">
    <property type="entry name" value="Kelch-like_protein_gigaxonin"/>
    <property type="match status" value="1"/>
</dbReference>
<dbReference type="SUPFAM" id="SSF117281">
    <property type="entry name" value="Kelch motif"/>
    <property type="match status" value="1"/>
</dbReference>
<keyword evidence="5" id="KW-1185">Reference proteome</keyword>
<dbReference type="GO" id="GO:0005737">
    <property type="term" value="C:cytoplasm"/>
    <property type="evidence" value="ECO:0000318"/>
    <property type="project" value="GO_Central"/>
</dbReference>
<dbReference type="RefSeq" id="XP_035663972.1">
    <property type="nucleotide sequence ID" value="XM_035808079.1"/>
</dbReference>
<evidence type="ECO:0000313" key="5">
    <source>
        <dbReference type="Proteomes" id="UP000001554"/>
    </source>
</evidence>
<dbReference type="InterPro" id="IPR011705">
    <property type="entry name" value="BACK"/>
</dbReference>
<gene>
    <name evidence="6" type="primary">LOC118407578</name>
</gene>
<organism evidence="5 6">
    <name type="scientific">Branchiostoma floridae</name>
    <name type="common">Florida lancelet</name>
    <name type="synonym">Amphioxus</name>
    <dbReference type="NCBI Taxonomy" id="7739"/>
    <lineage>
        <taxon>Eukaryota</taxon>
        <taxon>Metazoa</taxon>
        <taxon>Chordata</taxon>
        <taxon>Cephalochordata</taxon>
        <taxon>Leptocardii</taxon>
        <taxon>Amphioxiformes</taxon>
        <taxon>Branchiostomatidae</taxon>
        <taxon>Branchiostoma</taxon>
    </lineage>
</organism>
<dbReference type="Gene3D" id="3.30.710.10">
    <property type="entry name" value="Potassium Channel Kv1.1, Chain A"/>
    <property type="match status" value="1"/>
</dbReference>
<dbReference type="Proteomes" id="UP000001554">
    <property type="component" value="Chromosome 2"/>
</dbReference>
<dbReference type="OrthoDB" id="45365at2759"/>
<evidence type="ECO:0000313" key="6">
    <source>
        <dbReference type="RefSeq" id="XP_035663972.1"/>
    </source>
</evidence>
<dbReference type="Pfam" id="PF01344">
    <property type="entry name" value="Kelch_1"/>
    <property type="match status" value="1"/>
</dbReference>
<dbReference type="GO" id="GO:0031463">
    <property type="term" value="C:Cul3-RING ubiquitin ligase complex"/>
    <property type="evidence" value="ECO:0000318"/>
    <property type="project" value="GO_Central"/>
</dbReference>
<evidence type="ECO:0000256" key="2">
    <source>
        <dbReference type="ARBA" id="ARBA00022737"/>
    </source>
</evidence>
<dbReference type="Pfam" id="PF07707">
    <property type="entry name" value="BACK"/>
    <property type="match status" value="1"/>
</dbReference>
<evidence type="ECO:0000259" key="4">
    <source>
        <dbReference type="PROSITE" id="PS50097"/>
    </source>
</evidence>
<evidence type="ECO:0000256" key="3">
    <source>
        <dbReference type="SAM" id="MobiDB-lite"/>
    </source>
</evidence>
<dbReference type="GO" id="GO:1990756">
    <property type="term" value="F:ubiquitin-like ligase-substrate adaptor activity"/>
    <property type="evidence" value="ECO:0000318"/>
    <property type="project" value="GO_Central"/>
</dbReference>
<dbReference type="AlphaFoldDB" id="A0A9J7HT33"/>
<dbReference type="SMART" id="SM00612">
    <property type="entry name" value="Kelch"/>
    <property type="match status" value="2"/>
</dbReference>
<dbReference type="SUPFAM" id="SSF54695">
    <property type="entry name" value="POZ domain"/>
    <property type="match status" value="1"/>
</dbReference>
<accession>A0A9J7HT33</accession>
<name>A0A9J7HT33_BRAFL</name>
<dbReference type="InterPro" id="IPR017096">
    <property type="entry name" value="BTB-kelch_protein"/>
</dbReference>
<dbReference type="PROSITE" id="PS50097">
    <property type="entry name" value="BTB"/>
    <property type="match status" value="1"/>
</dbReference>
<dbReference type="SMART" id="SM00225">
    <property type="entry name" value="BTB"/>
    <property type="match status" value="1"/>
</dbReference>
<keyword evidence="1" id="KW-0880">Kelch repeat</keyword>
<dbReference type="PANTHER" id="PTHR24412:SF499">
    <property type="entry name" value="KELCH REPEAT AND BTB DOMAIN-CONTAINING PROTEIN 8-LIKE ISOFORM X1"/>
    <property type="match status" value="1"/>
</dbReference>
<feature type="domain" description="BTB" evidence="4">
    <location>
        <begin position="54"/>
        <end position="121"/>
    </location>
</feature>
<dbReference type="OMA" id="WESRHEM"/>
<reference evidence="6" key="2">
    <citation type="submission" date="2025-08" db="UniProtKB">
        <authorList>
            <consortium name="RefSeq"/>
        </authorList>
    </citation>
    <scope>IDENTIFICATION</scope>
    <source>
        <strain evidence="6">S238N-H82</strain>
        <tissue evidence="6">Testes</tissue>
    </source>
</reference>
<sequence length="627" mass="71037">MLSLFSHQATGTRLALAPSIFAPKTLLIMDAKNHQQSDQVLRELNAMRERSELTDVVLEVEGRSFPCHRAVLASCSPYFRGMFTSGYAEAKQERVTIKEVNKVAMATILDYAYTGRLQTEPDQVQAVMSAARLFQVDFVCRKAADYMKDHLDVSNCADVLMYADMLEDLTLKEASERYIAFRFNQVALQPAFLKLPLPLLQSLINRDDLMTNSEDKIVQAALRWIEFDKEERLQHLPALCRCFRHPFISSNQLAEVESTRECLPTDCKLAYSDSTTQRLGQTGTEMQIFPGLVREGSTKRGIQWVAPCYDASTGELYAIDVPDNLENFSMTATPDNELYLAGGINNINSISRFGYGAQRKFYQYNHQLNSWESRHEMKSPRIRCGLVYLKGYIYAIGGDVKKKTVERYDPSCDEWTSIRPIPRPVTSDFCAVTLDDSIYVISKEGCYCFSTTENKWSKIADMIQPPLCPQAVTYQGIIYCKDCHKESGYQSSNGVEVYNPTIGEWKLSGNGSYSFDKATLMEYGDTLYLLTGHNNEQSQLNTIYVYKYLPETDYWLYLIDNGKLVPPLVRRLGSGMSTDCLTTRMIPQCLDQDSDAYEELDPFEALCTSSYSESSESETSYDSITGD</sequence>
<dbReference type="KEGG" id="bfo:118407578"/>
<dbReference type="Gene3D" id="1.25.40.420">
    <property type="match status" value="1"/>
</dbReference>
<keyword evidence="2" id="KW-0677">Repeat</keyword>